<dbReference type="Proteomes" id="UP000327085">
    <property type="component" value="Chromosome 8"/>
</dbReference>
<dbReference type="InParanoid" id="A0A5E4G3R5"/>
<keyword evidence="2" id="KW-0408">Iron</keyword>
<keyword evidence="1" id="KW-0479">Metal-binding</keyword>
<dbReference type="EMBL" id="CABIKO010000331">
    <property type="protein sequence ID" value="VVA34397.1"/>
    <property type="molecule type" value="Genomic_DNA"/>
</dbReference>
<dbReference type="Gene3D" id="2.60.120.330">
    <property type="entry name" value="B-lactam Antibiotic, Isopenicillin N Synthase, Chain"/>
    <property type="match status" value="1"/>
</dbReference>
<dbReference type="Pfam" id="PF14226">
    <property type="entry name" value="DIOX_N"/>
    <property type="match status" value="1"/>
</dbReference>
<protein>
    <submittedName>
        <fullName evidence="4">PREDICTED: DMR6-LIKE OXYGENASE</fullName>
    </submittedName>
</protein>
<evidence type="ECO:0000313" key="4">
    <source>
        <dbReference type="EMBL" id="VVA34397.1"/>
    </source>
</evidence>
<accession>A0A5E4G3R5</accession>
<name>A0A5E4G3R5_PRUDU</name>
<dbReference type="AlphaFoldDB" id="A0A5E4G3R5"/>
<feature type="domain" description="Non-haem dioxygenase N-terminal" evidence="3">
    <location>
        <begin position="85"/>
        <end position="122"/>
    </location>
</feature>
<proteinExistence type="predicted"/>
<evidence type="ECO:0000256" key="2">
    <source>
        <dbReference type="ARBA" id="ARBA00023004"/>
    </source>
</evidence>
<evidence type="ECO:0000256" key="1">
    <source>
        <dbReference type="ARBA" id="ARBA00022723"/>
    </source>
</evidence>
<evidence type="ECO:0000259" key="3">
    <source>
        <dbReference type="Pfam" id="PF14226"/>
    </source>
</evidence>
<dbReference type="GO" id="GO:0046872">
    <property type="term" value="F:metal ion binding"/>
    <property type="evidence" value="ECO:0007669"/>
    <property type="project" value="UniProtKB-KW"/>
</dbReference>
<reference evidence="5" key="1">
    <citation type="journal article" date="2020" name="Plant J.">
        <title>Transposons played a major role in the diversification between the closely related almond and peach genomes: results from the almond genome sequence.</title>
        <authorList>
            <person name="Alioto T."/>
            <person name="Alexiou K.G."/>
            <person name="Bardil A."/>
            <person name="Barteri F."/>
            <person name="Castanera R."/>
            <person name="Cruz F."/>
            <person name="Dhingra A."/>
            <person name="Duval H."/>
            <person name="Fernandez I Marti A."/>
            <person name="Frias L."/>
            <person name="Galan B."/>
            <person name="Garcia J.L."/>
            <person name="Howad W."/>
            <person name="Gomez-Garrido J."/>
            <person name="Gut M."/>
            <person name="Julca I."/>
            <person name="Morata J."/>
            <person name="Puigdomenech P."/>
            <person name="Ribeca P."/>
            <person name="Rubio Cabetas M.J."/>
            <person name="Vlasova A."/>
            <person name="Wirthensohn M."/>
            <person name="Garcia-Mas J."/>
            <person name="Gabaldon T."/>
            <person name="Casacuberta J.M."/>
            <person name="Arus P."/>
        </authorList>
    </citation>
    <scope>NUCLEOTIDE SEQUENCE [LARGE SCALE GENOMIC DNA]</scope>
    <source>
        <strain evidence="5">cv. Texas</strain>
    </source>
</reference>
<sequence length="168" mass="18945">MTGTEATPQLLTQTCFGHESCYVQTPVIDYSMLISNDSLKTLKLSMTSIKLASTMASSLYTYLFLLPFKKWISLLESFNNVPPSKVTNHGIPDSLIGSVTSWLSRFFHRTDEEKRRYATNDPTDRIRFILGGVTKRELLHMRTHPTAQQCQTIPCKPPSILNAIIGYA</sequence>
<dbReference type="InterPro" id="IPR027443">
    <property type="entry name" value="IPNS-like_sf"/>
</dbReference>
<organism evidence="4 5">
    <name type="scientific">Prunus dulcis</name>
    <name type="common">Almond</name>
    <name type="synonym">Amygdalus dulcis</name>
    <dbReference type="NCBI Taxonomy" id="3755"/>
    <lineage>
        <taxon>Eukaryota</taxon>
        <taxon>Viridiplantae</taxon>
        <taxon>Streptophyta</taxon>
        <taxon>Embryophyta</taxon>
        <taxon>Tracheophyta</taxon>
        <taxon>Spermatophyta</taxon>
        <taxon>Magnoliopsida</taxon>
        <taxon>eudicotyledons</taxon>
        <taxon>Gunneridae</taxon>
        <taxon>Pentapetalae</taxon>
        <taxon>rosids</taxon>
        <taxon>fabids</taxon>
        <taxon>Rosales</taxon>
        <taxon>Rosaceae</taxon>
        <taxon>Amygdaloideae</taxon>
        <taxon>Amygdaleae</taxon>
        <taxon>Prunus</taxon>
    </lineage>
</organism>
<gene>
    <name evidence="4" type="ORF">ALMOND_2B025351</name>
</gene>
<evidence type="ECO:0000313" key="5">
    <source>
        <dbReference type="Proteomes" id="UP000327085"/>
    </source>
</evidence>
<dbReference type="SUPFAM" id="SSF51197">
    <property type="entry name" value="Clavaminate synthase-like"/>
    <property type="match status" value="1"/>
</dbReference>
<dbReference type="Gramene" id="VVA34397">
    <property type="protein sequence ID" value="VVA34397"/>
    <property type="gene ID" value="Prudul26B025351"/>
</dbReference>
<dbReference type="InterPro" id="IPR026992">
    <property type="entry name" value="DIOX_N"/>
</dbReference>